<keyword evidence="3" id="KW-0227">DNA damage</keyword>
<reference evidence="7" key="2">
    <citation type="submission" date="2025-09" db="UniProtKB">
        <authorList>
            <consortium name="Ensembl"/>
        </authorList>
    </citation>
    <scope>IDENTIFICATION</scope>
</reference>
<feature type="domain" description="BRCT" evidence="6">
    <location>
        <begin position="47"/>
        <end position="97"/>
    </location>
</feature>
<dbReference type="GO" id="GO:0031436">
    <property type="term" value="C:BRCA1-BARD1 complex"/>
    <property type="evidence" value="ECO:0007669"/>
    <property type="project" value="TreeGrafter"/>
</dbReference>
<dbReference type="GO" id="GO:0000724">
    <property type="term" value="P:double-strand break repair via homologous recombination"/>
    <property type="evidence" value="ECO:0007669"/>
    <property type="project" value="TreeGrafter"/>
</dbReference>
<evidence type="ECO:0000256" key="3">
    <source>
        <dbReference type="ARBA" id="ARBA00022763"/>
    </source>
</evidence>
<dbReference type="GO" id="GO:0043009">
    <property type="term" value="P:chordate embryonic development"/>
    <property type="evidence" value="ECO:0007669"/>
    <property type="project" value="TreeGrafter"/>
</dbReference>
<dbReference type="PANTHER" id="PTHR13763">
    <property type="entry name" value="BREAST CANCER TYPE 1 SUSCEPTIBILITY PROTEIN BRCA1"/>
    <property type="match status" value="1"/>
</dbReference>
<dbReference type="AlphaFoldDB" id="A0A8D2LPH0"/>
<dbReference type="InterPro" id="IPR001357">
    <property type="entry name" value="BRCT_dom"/>
</dbReference>
<dbReference type="GO" id="GO:0070531">
    <property type="term" value="C:BRCA1-A complex"/>
    <property type="evidence" value="ECO:0007669"/>
    <property type="project" value="TreeGrafter"/>
</dbReference>
<name>A0A8D2LPH0_VARKO</name>
<keyword evidence="4" id="KW-0234">DNA repair</keyword>
<dbReference type="InterPro" id="IPR031099">
    <property type="entry name" value="BRCA1-associated"/>
</dbReference>
<comment type="subcellular location">
    <subcellularLocation>
        <location evidence="1">Nucleus</location>
    </subcellularLocation>
</comment>
<dbReference type="GO" id="GO:0007095">
    <property type="term" value="P:mitotic G2 DNA damage checkpoint signaling"/>
    <property type="evidence" value="ECO:0007669"/>
    <property type="project" value="TreeGrafter"/>
</dbReference>
<dbReference type="Proteomes" id="UP000694545">
    <property type="component" value="Unplaced"/>
</dbReference>
<evidence type="ECO:0000313" key="7">
    <source>
        <dbReference type="Ensembl" id="ENSVKKP00000024533.1"/>
    </source>
</evidence>
<dbReference type="InterPro" id="IPR036420">
    <property type="entry name" value="BRCT_dom_sf"/>
</dbReference>
<evidence type="ECO:0000256" key="4">
    <source>
        <dbReference type="ARBA" id="ARBA00023204"/>
    </source>
</evidence>
<dbReference type="PANTHER" id="PTHR13763:SF0">
    <property type="entry name" value="BREAST CANCER TYPE 1 SUSCEPTIBILITY PROTEIN"/>
    <property type="match status" value="1"/>
</dbReference>
<dbReference type="Ensembl" id="ENSVKKT00000025129.1">
    <property type="protein sequence ID" value="ENSVKKP00000024533.1"/>
    <property type="gene ID" value="ENSVKKG00000016162.1"/>
</dbReference>
<organism evidence="7 8">
    <name type="scientific">Varanus komodoensis</name>
    <name type="common">Komodo dragon</name>
    <dbReference type="NCBI Taxonomy" id="61221"/>
    <lineage>
        <taxon>Eukaryota</taxon>
        <taxon>Metazoa</taxon>
        <taxon>Chordata</taxon>
        <taxon>Craniata</taxon>
        <taxon>Vertebrata</taxon>
        <taxon>Euteleostomi</taxon>
        <taxon>Lepidosauria</taxon>
        <taxon>Squamata</taxon>
        <taxon>Bifurcata</taxon>
        <taxon>Unidentata</taxon>
        <taxon>Episquamata</taxon>
        <taxon>Toxicofera</taxon>
        <taxon>Anguimorpha</taxon>
        <taxon>Paleoanguimorpha</taxon>
        <taxon>Varanoidea</taxon>
        <taxon>Varanidae</taxon>
        <taxon>Varanus</taxon>
    </lineage>
</organism>
<evidence type="ECO:0000256" key="1">
    <source>
        <dbReference type="ARBA" id="ARBA00004123"/>
    </source>
</evidence>
<sequence>ELEFLFSMPNSNNRLKVGSWGEEKKVFVGEIEKALKIEWKRHFRLVQKFARKTESTWSNNITAETTHVVMKTDEDLVCERTLKYFLGIAAQKWVVSYKCECGDFEVRGDVINGRHHQGPKRARESPAGKINVLSLSPFGNCSEQLEWMVELCGASLVKQSHLLACPAVSFCSGFAGFPLECSATIVSREWVLDSVACYQRQPFDEYIEPPSLPHRHTMS</sequence>
<dbReference type="GO" id="GO:0004842">
    <property type="term" value="F:ubiquitin-protein transferase activity"/>
    <property type="evidence" value="ECO:0007669"/>
    <property type="project" value="TreeGrafter"/>
</dbReference>
<keyword evidence="5" id="KW-0539">Nucleus</keyword>
<evidence type="ECO:0000256" key="5">
    <source>
        <dbReference type="ARBA" id="ARBA00023242"/>
    </source>
</evidence>
<dbReference type="Gene3D" id="3.40.50.10190">
    <property type="entry name" value="BRCT domain"/>
    <property type="match status" value="2"/>
</dbReference>
<reference evidence="7" key="1">
    <citation type="submission" date="2025-08" db="UniProtKB">
        <authorList>
            <consortium name="Ensembl"/>
        </authorList>
    </citation>
    <scope>IDENTIFICATION</scope>
</reference>
<dbReference type="GO" id="GO:0045944">
    <property type="term" value="P:positive regulation of transcription by RNA polymerase II"/>
    <property type="evidence" value="ECO:0007669"/>
    <property type="project" value="TreeGrafter"/>
</dbReference>
<dbReference type="SUPFAM" id="SSF52113">
    <property type="entry name" value="BRCT domain"/>
    <property type="match status" value="2"/>
</dbReference>
<evidence type="ECO:0000259" key="6">
    <source>
        <dbReference type="Pfam" id="PF00533"/>
    </source>
</evidence>
<keyword evidence="2" id="KW-0677">Repeat</keyword>
<evidence type="ECO:0000256" key="2">
    <source>
        <dbReference type="ARBA" id="ARBA00022737"/>
    </source>
</evidence>
<protein>
    <recommendedName>
        <fullName evidence="6">BRCT domain-containing protein</fullName>
    </recommendedName>
</protein>
<evidence type="ECO:0000313" key="8">
    <source>
        <dbReference type="Proteomes" id="UP000694545"/>
    </source>
</evidence>
<proteinExistence type="predicted"/>
<keyword evidence="8" id="KW-1185">Reference proteome</keyword>
<accession>A0A8D2LPH0</accession>
<dbReference type="Pfam" id="PF00533">
    <property type="entry name" value="BRCT"/>
    <property type="match status" value="1"/>
</dbReference>